<proteinExistence type="predicted"/>
<dbReference type="STRING" id="1387353.BSF38_00574"/>
<evidence type="ECO:0000256" key="1">
    <source>
        <dbReference type="SAM" id="MobiDB-lite"/>
    </source>
</evidence>
<accession>A0A1U7CJN9</accession>
<dbReference type="RefSeq" id="WP_076343374.1">
    <property type="nucleotide sequence ID" value="NZ_CP019082.1"/>
</dbReference>
<organism evidence="2 3">
    <name type="scientific">Paludisphaera borealis</name>
    <dbReference type="NCBI Taxonomy" id="1387353"/>
    <lineage>
        <taxon>Bacteria</taxon>
        <taxon>Pseudomonadati</taxon>
        <taxon>Planctomycetota</taxon>
        <taxon>Planctomycetia</taxon>
        <taxon>Isosphaerales</taxon>
        <taxon>Isosphaeraceae</taxon>
        <taxon>Paludisphaera</taxon>
    </lineage>
</organism>
<keyword evidence="3" id="KW-1185">Reference proteome</keyword>
<name>A0A1U7CJN9_9BACT</name>
<dbReference type="AlphaFoldDB" id="A0A1U7CJN9"/>
<evidence type="ECO:0000313" key="2">
    <source>
        <dbReference type="EMBL" id="APW59160.1"/>
    </source>
</evidence>
<dbReference type="EMBL" id="CP019082">
    <property type="protein sequence ID" value="APW59160.1"/>
    <property type="molecule type" value="Genomic_DNA"/>
</dbReference>
<dbReference type="Proteomes" id="UP000186309">
    <property type="component" value="Chromosome"/>
</dbReference>
<gene>
    <name evidence="2" type="ORF">BSF38_00574</name>
</gene>
<evidence type="ECO:0000313" key="3">
    <source>
        <dbReference type="Proteomes" id="UP000186309"/>
    </source>
</evidence>
<feature type="region of interest" description="Disordered" evidence="1">
    <location>
        <begin position="286"/>
        <end position="311"/>
    </location>
</feature>
<sequence length="311" mass="34370">MNHHDSLRTTTPPRWVVALLFAALSCTVADRNLFAQDDRSAADKERNDRSNEMKQIAESLSAYRGVGAEKQPIKLRGEPLLRFSDPARRASDASLWAFGETGRPLAVVALELYPVTESGAPVSSWAFEFISLTTDPLEFEAGVGADPDNAAKFAKLLNGDLHWAPRKAAATFQELPGGPTPDKKPLGRLRQLRSIADRFACTEQHDSNETVVLRLMPHPIARYADEKNDLVDGAIFVFATGTNPEAMLLIEARGPSPEKATWHYATARITAAPYDVTLDKKKVWSESYASGQRDPSEGYYTGRRARTNRDK</sequence>
<dbReference type="KEGG" id="pbor:BSF38_00574"/>
<dbReference type="OrthoDB" id="285659at2"/>
<protein>
    <submittedName>
        <fullName evidence="2">Uncharacterized protein</fullName>
    </submittedName>
</protein>
<reference evidence="3" key="1">
    <citation type="submission" date="2016-12" db="EMBL/GenBank/DDBJ databases">
        <title>Comparative genomics of four Isosphaeraceae planctomycetes: a common pool of plasmids and glycoside hydrolase genes.</title>
        <authorList>
            <person name="Ivanova A."/>
        </authorList>
    </citation>
    <scope>NUCLEOTIDE SEQUENCE [LARGE SCALE GENOMIC DNA]</scope>
    <source>
        <strain evidence="3">PX4</strain>
    </source>
</reference>